<dbReference type="InterPro" id="IPR050309">
    <property type="entry name" value="Type-B_Carboxylest/Lipase"/>
</dbReference>
<comment type="caution">
    <text evidence="5">The sequence shown here is derived from an EMBL/GenBank/DDBJ whole genome shotgun (WGS) entry which is preliminary data.</text>
</comment>
<accession>A0A9P5YTU5</accession>
<keyword evidence="3" id="KW-0732">Signal</keyword>
<gene>
    <name evidence="5" type="ORF">BDN70DRAFT_996402</name>
</gene>
<evidence type="ECO:0000256" key="3">
    <source>
        <dbReference type="RuleBase" id="RU361235"/>
    </source>
</evidence>
<dbReference type="AlphaFoldDB" id="A0A9P5YTU5"/>
<name>A0A9P5YTU5_9AGAR</name>
<dbReference type="Proteomes" id="UP000807469">
    <property type="component" value="Unassembled WGS sequence"/>
</dbReference>
<dbReference type="PROSITE" id="PS00941">
    <property type="entry name" value="CARBOXYLESTERASE_B_2"/>
    <property type="match status" value="1"/>
</dbReference>
<evidence type="ECO:0000313" key="5">
    <source>
        <dbReference type="EMBL" id="KAF9475482.1"/>
    </source>
</evidence>
<proteinExistence type="inferred from homology"/>
<evidence type="ECO:0000313" key="6">
    <source>
        <dbReference type="Proteomes" id="UP000807469"/>
    </source>
</evidence>
<dbReference type="EMBL" id="MU155331">
    <property type="protein sequence ID" value="KAF9475482.1"/>
    <property type="molecule type" value="Genomic_DNA"/>
</dbReference>
<reference evidence="5" key="1">
    <citation type="submission" date="2020-11" db="EMBL/GenBank/DDBJ databases">
        <authorList>
            <consortium name="DOE Joint Genome Institute"/>
            <person name="Ahrendt S."/>
            <person name="Riley R."/>
            <person name="Andreopoulos W."/>
            <person name="Labutti K."/>
            <person name="Pangilinan J."/>
            <person name="Ruiz-Duenas F.J."/>
            <person name="Barrasa J.M."/>
            <person name="Sanchez-Garcia M."/>
            <person name="Camarero S."/>
            <person name="Miyauchi S."/>
            <person name="Serrano A."/>
            <person name="Linde D."/>
            <person name="Babiker R."/>
            <person name="Drula E."/>
            <person name="Ayuso-Fernandez I."/>
            <person name="Pacheco R."/>
            <person name="Padilla G."/>
            <person name="Ferreira P."/>
            <person name="Barriuso J."/>
            <person name="Kellner H."/>
            <person name="Castanera R."/>
            <person name="Alfaro M."/>
            <person name="Ramirez L."/>
            <person name="Pisabarro A.G."/>
            <person name="Kuo A."/>
            <person name="Tritt A."/>
            <person name="Lipzen A."/>
            <person name="He G."/>
            <person name="Yan M."/>
            <person name="Ng V."/>
            <person name="Cullen D."/>
            <person name="Martin F."/>
            <person name="Rosso M.-N."/>
            <person name="Henrissat B."/>
            <person name="Hibbett D."/>
            <person name="Martinez A.T."/>
            <person name="Grigoriev I.V."/>
        </authorList>
    </citation>
    <scope>NUCLEOTIDE SEQUENCE</scope>
    <source>
        <strain evidence="5">CIRM-BRFM 674</strain>
    </source>
</reference>
<dbReference type="OrthoDB" id="408631at2759"/>
<comment type="similarity">
    <text evidence="1 3">Belongs to the type-B carboxylesterase/lipase family.</text>
</comment>
<keyword evidence="2 3" id="KW-0378">Hydrolase</keyword>
<protein>
    <recommendedName>
        <fullName evidence="3">Carboxylic ester hydrolase</fullName>
        <ecNumber evidence="3">3.1.1.-</ecNumber>
    </recommendedName>
</protein>
<sequence>MHQSQKIFVCFLSRTFVAVLLPASLVIAGLSSPPTIDLGYSTYQGISVVDPITNKTNTNFLGLRYAAPPTADLRFSAPHPPASTSGVQIADAEPRRCWAGTMGMQPVSPRNDAMVAVAKRSNASSGLGARDSTEPPPFDEDCLFLNVYVPGALGSRKQNLPVVVWIHGGGYAIGSASGLFGTDIQNGNDLIREANNGVVVVVIQYRLGIFGFLPGQKVKDGGALNAGLLDQQFALQWVQKYINKFGGDPSKVTIWGQSAGAGSVIQHIIANGGETRPSLFRAAMTSSAFLPSQYKFNDPIPENLYSETVSQTNCSSSLDTLACLRAVDVNILQTANVNITFSAFFGTFGIAPVVDGVFIIDRPSQLFKRGKLNGDIILSFTNTFEGAIFVDPTVANTTDIGNYVAQLFPTFGSKEIQAAKQQYVGMGSNFTQAVAVMTESIFVCPTYSLQRAFKNRAFKGEFAIPPANHGDDVSYYFTSINPSGIPSYSNAQFDASFPESFLKFALSLDPNAKFDSQDITPHWNRWQGTNEMLFNHTEGGAPDIRPIHTSSALLKRCQFWDSVSQLAGQ</sequence>
<dbReference type="PROSITE" id="PS00122">
    <property type="entry name" value="CARBOXYLESTERASE_B_1"/>
    <property type="match status" value="1"/>
</dbReference>
<evidence type="ECO:0000256" key="1">
    <source>
        <dbReference type="ARBA" id="ARBA00005964"/>
    </source>
</evidence>
<dbReference type="InterPro" id="IPR002018">
    <property type="entry name" value="CarbesteraseB"/>
</dbReference>
<evidence type="ECO:0000256" key="2">
    <source>
        <dbReference type="ARBA" id="ARBA00022801"/>
    </source>
</evidence>
<dbReference type="GO" id="GO:0016787">
    <property type="term" value="F:hydrolase activity"/>
    <property type="evidence" value="ECO:0007669"/>
    <property type="project" value="UniProtKB-KW"/>
</dbReference>
<organism evidence="5 6">
    <name type="scientific">Pholiota conissans</name>
    <dbReference type="NCBI Taxonomy" id="109636"/>
    <lineage>
        <taxon>Eukaryota</taxon>
        <taxon>Fungi</taxon>
        <taxon>Dikarya</taxon>
        <taxon>Basidiomycota</taxon>
        <taxon>Agaricomycotina</taxon>
        <taxon>Agaricomycetes</taxon>
        <taxon>Agaricomycetidae</taxon>
        <taxon>Agaricales</taxon>
        <taxon>Agaricineae</taxon>
        <taxon>Strophariaceae</taxon>
        <taxon>Pholiota</taxon>
    </lineage>
</organism>
<feature type="chain" id="PRO_5040540506" description="Carboxylic ester hydrolase" evidence="3">
    <location>
        <begin position="32"/>
        <end position="569"/>
    </location>
</feature>
<dbReference type="Pfam" id="PF00135">
    <property type="entry name" value="COesterase"/>
    <property type="match status" value="1"/>
</dbReference>
<feature type="domain" description="Carboxylesterase type B" evidence="4">
    <location>
        <begin position="36"/>
        <end position="538"/>
    </location>
</feature>
<dbReference type="InterPro" id="IPR019819">
    <property type="entry name" value="Carboxylesterase_B_CS"/>
</dbReference>
<dbReference type="PANTHER" id="PTHR11559">
    <property type="entry name" value="CARBOXYLESTERASE"/>
    <property type="match status" value="1"/>
</dbReference>
<keyword evidence="6" id="KW-1185">Reference proteome</keyword>
<dbReference type="EC" id="3.1.1.-" evidence="3"/>
<feature type="signal peptide" evidence="3">
    <location>
        <begin position="1"/>
        <end position="31"/>
    </location>
</feature>
<dbReference type="InterPro" id="IPR029058">
    <property type="entry name" value="AB_hydrolase_fold"/>
</dbReference>
<dbReference type="InterPro" id="IPR019826">
    <property type="entry name" value="Carboxylesterase_B_AS"/>
</dbReference>
<dbReference type="SUPFAM" id="SSF53474">
    <property type="entry name" value="alpha/beta-Hydrolases"/>
    <property type="match status" value="1"/>
</dbReference>
<evidence type="ECO:0000259" key="4">
    <source>
        <dbReference type="Pfam" id="PF00135"/>
    </source>
</evidence>
<dbReference type="Gene3D" id="3.40.50.1820">
    <property type="entry name" value="alpha/beta hydrolase"/>
    <property type="match status" value="1"/>
</dbReference>